<feature type="binding site" evidence="4 6">
    <location>
        <position position="141"/>
    </location>
    <ligand>
        <name>substrate</name>
    </ligand>
</feature>
<evidence type="ECO:0000256" key="6">
    <source>
        <dbReference type="PIRSR" id="PIRSR001430-2"/>
    </source>
</evidence>
<evidence type="ECO:0000256" key="7">
    <source>
        <dbReference type="RuleBase" id="RU003792"/>
    </source>
</evidence>
<dbReference type="GO" id="GO:0003723">
    <property type="term" value="F:RNA binding"/>
    <property type="evidence" value="ECO:0007669"/>
    <property type="project" value="InterPro"/>
</dbReference>
<keyword evidence="2 4" id="KW-0819">tRNA processing</keyword>
<evidence type="ECO:0000256" key="2">
    <source>
        <dbReference type="ARBA" id="ARBA00022694"/>
    </source>
</evidence>
<comment type="similarity">
    <text evidence="1 4 7">Belongs to the tRNA pseudouridine synthase TruA family.</text>
</comment>
<gene>
    <name evidence="4 9" type="primary">truA</name>
    <name evidence="9" type="ORF">IAD17_05645</name>
</gene>
<comment type="function">
    <text evidence="4">Formation of pseudouridine at positions 38, 39 and 40 in the anticodon stem and loop of transfer RNAs.</text>
</comment>
<comment type="caution">
    <text evidence="9">The sequence shown here is derived from an EMBL/GenBank/DDBJ whole genome shotgun (WGS) entry which is preliminary data.</text>
</comment>
<dbReference type="GO" id="GO:0160147">
    <property type="term" value="F:tRNA pseudouridine(38-40) synthase activity"/>
    <property type="evidence" value="ECO:0007669"/>
    <property type="project" value="UniProtKB-EC"/>
</dbReference>
<dbReference type="InterPro" id="IPR020094">
    <property type="entry name" value="TruA/RsuA/RluB/E/F_N"/>
</dbReference>
<dbReference type="SUPFAM" id="SSF55120">
    <property type="entry name" value="Pseudouridine synthase"/>
    <property type="match status" value="1"/>
</dbReference>
<dbReference type="HAMAP" id="MF_00171">
    <property type="entry name" value="TruA"/>
    <property type="match status" value="1"/>
</dbReference>
<name>A0A9D1HXI0_9ACTN</name>
<comment type="subunit">
    <text evidence="4">Homodimer.</text>
</comment>
<evidence type="ECO:0000259" key="8">
    <source>
        <dbReference type="Pfam" id="PF01416"/>
    </source>
</evidence>
<protein>
    <recommendedName>
        <fullName evidence="4">tRNA pseudouridine synthase A</fullName>
        <ecNumber evidence="4">5.4.99.12</ecNumber>
    </recommendedName>
    <alternativeName>
        <fullName evidence="4">tRNA pseudouridine(38-40) synthase</fullName>
    </alternativeName>
    <alternativeName>
        <fullName evidence="4">tRNA pseudouridylate synthase I</fullName>
    </alternativeName>
    <alternativeName>
        <fullName evidence="4">tRNA-uridine isomerase I</fullName>
    </alternativeName>
</protein>
<evidence type="ECO:0000313" key="9">
    <source>
        <dbReference type="EMBL" id="HIU24386.1"/>
    </source>
</evidence>
<comment type="catalytic activity">
    <reaction evidence="4 7">
        <text>uridine(38/39/40) in tRNA = pseudouridine(38/39/40) in tRNA</text>
        <dbReference type="Rhea" id="RHEA:22376"/>
        <dbReference type="Rhea" id="RHEA-COMP:10085"/>
        <dbReference type="Rhea" id="RHEA-COMP:10087"/>
        <dbReference type="ChEBI" id="CHEBI:65314"/>
        <dbReference type="ChEBI" id="CHEBI:65315"/>
        <dbReference type="EC" id="5.4.99.12"/>
    </reaction>
</comment>
<evidence type="ECO:0000256" key="4">
    <source>
        <dbReference type="HAMAP-Rule" id="MF_00171"/>
    </source>
</evidence>
<accession>A0A9D1HXI0</accession>
<evidence type="ECO:0000256" key="5">
    <source>
        <dbReference type="PIRSR" id="PIRSR001430-1"/>
    </source>
</evidence>
<feature type="domain" description="Pseudouridine synthase I TruA alpha/beta" evidence="8">
    <location>
        <begin position="175"/>
        <end position="281"/>
    </location>
</feature>
<dbReference type="GO" id="GO:0031119">
    <property type="term" value="P:tRNA pseudouridine synthesis"/>
    <property type="evidence" value="ECO:0007669"/>
    <property type="project" value="UniProtKB-UniRule"/>
</dbReference>
<proteinExistence type="inferred from homology"/>
<dbReference type="EMBL" id="DVMQ01000017">
    <property type="protein sequence ID" value="HIU24386.1"/>
    <property type="molecule type" value="Genomic_DNA"/>
</dbReference>
<dbReference type="EC" id="5.4.99.12" evidence="4"/>
<dbReference type="InterPro" id="IPR020095">
    <property type="entry name" value="PsdUridine_synth_TruA_C"/>
</dbReference>
<dbReference type="Proteomes" id="UP000824078">
    <property type="component" value="Unassembled WGS sequence"/>
</dbReference>
<reference evidence="9" key="2">
    <citation type="journal article" date="2021" name="PeerJ">
        <title>Extensive microbial diversity within the chicken gut microbiome revealed by metagenomics and culture.</title>
        <authorList>
            <person name="Gilroy R."/>
            <person name="Ravi A."/>
            <person name="Getino M."/>
            <person name="Pursley I."/>
            <person name="Horton D.L."/>
            <person name="Alikhan N.F."/>
            <person name="Baker D."/>
            <person name="Gharbi K."/>
            <person name="Hall N."/>
            <person name="Watson M."/>
            <person name="Adriaenssens E.M."/>
            <person name="Foster-Nyarko E."/>
            <person name="Jarju S."/>
            <person name="Secka A."/>
            <person name="Antonio M."/>
            <person name="Oren A."/>
            <person name="Chaudhuri R.R."/>
            <person name="La Ragione R."/>
            <person name="Hildebrand F."/>
            <person name="Pallen M.J."/>
        </authorList>
    </citation>
    <scope>NUCLEOTIDE SEQUENCE</scope>
    <source>
        <strain evidence="9">ChiHjej12B11-29160</strain>
    </source>
</reference>
<dbReference type="CDD" id="cd02570">
    <property type="entry name" value="PseudoU_synth_EcTruA"/>
    <property type="match status" value="1"/>
</dbReference>
<dbReference type="InterPro" id="IPR020103">
    <property type="entry name" value="PsdUridine_synth_cat_dom_sf"/>
</dbReference>
<sequence length="293" mass="31964">MGVRRTLVKESVSPGENSFSDFGDTQDLDGTLVMRVGYRGSAFAGFAYQPDQRTVAGEIIRALETYLRRPVELTCAGRTDAGVHAIAQHVSIPITAEESQLNGATLKRALTALLPDDISVGALYQAKKGFSARFDALSRSYRYRISAGWTRPVMAWDHAWWLRSDLDVERMDEASRCLIGEHDFKSFCKAASAVGKPTSRNVISLTISQIEEAGEPLVAVDICGNAFLHSMVRTIVGTLVEVGRGRKEPQWVEEVLAACDRRAAGQCSPAKGLTFTGVAYPPEALTPWLKEGV</sequence>
<comment type="caution">
    <text evidence="4">Lacks conserved residue(s) required for the propagation of feature annotation.</text>
</comment>
<dbReference type="Pfam" id="PF01416">
    <property type="entry name" value="PseudoU_synth_1"/>
    <property type="match status" value="1"/>
</dbReference>
<dbReference type="NCBIfam" id="TIGR00071">
    <property type="entry name" value="hisT_truA"/>
    <property type="match status" value="1"/>
</dbReference>
<dbReference type="Gene3D" id="3.30.70.580">
    <property type="entry name" value="Pseudouridine synthase I, catalytic domain, N-terminal subdomain"/>
    <property type="match status" value="1"/>
</dbReference>
<reference evidence="9" key="1">
    <citation type="submission" date="2020-10" db="EMBL/GenBank/DDBJ databases">
        <authorList>
            <person name="Gilroy R."/>
        </authorList>
    </citation>
    <scope>NUCLEOTIDE SEQUENCE</scope>
    <source>
        <strain evidence="9">ChiHjej12B11-29160</strain>
    </source>
</reference>
<dbReference type="PIRSF" id="PIRSF001430">
    <property type="entry name" value="tRNA_psdUrid_synth"/>
    <property type="match status" value="1"/>
</dbReference>
<dbReference type="PANTHER" id="PTHR11142:SF0">
    <property type="entry name" value="TRNA PSEUDOURIDINE SYNTHASE-LIKE 1"/>
    <property type="match status" value="1"/>
</dbReference>
<keyword evidence="3 4" id="KW-0413">Isomerase</keyword>
<feature type="active site" description="Nucleophile" evidence="4 5">
    <location>
        <position position="80"/>
    </location>
</feature>
<organism evidence="9 10">
    <name type="scientific">Candidatus Coprovicinus avistercoris</name>
    <dbReference type="NCBI Taxonomy" id="2840754"/>
    <lineage>
        <taxon>Bacteria</taxon>
        <taxon>Bacillati</taxon>
        <taxon>Actinomycetota</taxon>
        <taxon>Coriobacteriia</taxon>
        <taxon>Coriobacteriales</taxon>
        <taxon>Coriobacteriaceae</taxon>
        <taxon>Coriobacteriaceae incertae sedis</taxon>
        <taxon>Candidatus Coprovicinus</taxon>
    </lineage>
</organism>
<evidence type="ECO:0000313" key="10">
    <source>
        <dbReference type="Proteomes" id="UP000824078"/>
    </source>
</evidence>
<dbReference type="Gene3D" id="3.30.70.660">
    <property type="entry name" value="Pseudouridine synthase I, catalytic domain, C-terminal subdomain"/>
    <property type="match status" value="1"/>
</dbReference>
<dbReference type="AlphaFoldDB" id="A0A9D1HXI0"/>
<dbReference type="InterPro" id="IPR001406">
    <property type="entry name" value="PsdUridine_synth_TruA"/>
</dbReference>
<evidence type="ECO:0000256" key="3">
    <source>
        <dbReference type="ARBA" id="ARBA00023235"/>
    </source>
</evidence>
<dbReference type="InterPro" id="IPR020097">
    <property type="entry name" value="PsdUridine_synth_TruA_a/b_dom"/>
</dbReference>
<evidence type="ECO:0000256" key="1">
    <source>
        <dbReference type="ARBA" id="ARBA00009375"/>
    </source>
</evidence>
<dbReference type="PANTHER" id="PTHR11142">
    <property type="entry name" value="PSEUDOURIDYLATE SYNTHASE"/>
    <property type="match status" value="1"/>
</dbReference>